<proteinExistence type="predicted"/>
<accession>A2S3K5</accession>
<evidence type="ECO:0000313" key="2">
    <source>
        <dbReference type="Proteomes" id="UP000002283"/>
    </source>
</evidence>
<reference evidence="1 2" key="1">
    <citation type="submission" date="2007-01" db="EMBL/GenBank/DDBJ databases">
        <authorList>
            <person name="DeShazer D."/>
            <person name="Woods D.E."/>
            <person name="Nierman W.C."/>
        </authorList>
    </citation>
    <scope>NUCLEOTIDE SEQUENCE [LARGE SCALE GENOMIC DNA]</scope>
    <source>
        <strain evidence="1 2">NCTC 10229</strain>
    </source>
</reference>
<dbReference type="KEGG" id="bml:BMA10229_A0526"/>
<dbReference type="HOGENOM" id="CLU_3230756_0_0_4"/>
<evidence type="ECO:0000313" key="1">
    <source>
        <dbReference type="EMBL" id="ABN01075.1"/>
    </source>
</evidence>
<sequence>MRLCAYAPMRACAERPVDRSPAAAASRDRNCATARVECRARKR</sequence>
<dbReference type="AlphaFoldDB" id="A2S3K5"/>
<dbReference type="EMBL" id="CP000546">
    <property type="protein sequence ID" value="ABN01075.1"/>
    <property type="molecule type" value="Genomic_DNA"/>
</dbReference>
<organism evidence="1 2">
    <name type="scientific">Burkholderia mallei (strain NCTC 10229)</name>
    <dbReference type="NCBI Taxonomy" id="412022"/>
    <lineage>
        <taxon>Bacteria</taxon>
        <taxon>Pseudomonadati</taxon>
        <taxon>Pseudomonadota</taxon>
        <taxon>Betaproteobacteria</taxon>
        <taxon>Burkholderiales</taxon>
        <taxon>Burkholderiaceae</taxon>
        <taxon>Burkholderia</taxon>
        <taxon>pseudomallei group</taxon>
    </lineage>
</organism>
<gene>
    <name evidence="1" type="ordered locus">BMA10229_A0526</name>
</gene>
<dbReference type="Proteomes" id="UP000002283">
    <property type="component" value="Chromosome I"/>
</dbReference>
<name>A2S3K5_BURM9</name>
<protein>
    <submittedName>
        <fullName evidence="1">Uncharacterized protein</fullName>
    </submittedName>
</protein>